<name>A0ABQ5BYX4_9ASTR</name>
<dbReference type="InterPro" id="IPR043128">
    <property type="entry name" value="Rev_trsase/Diguanyl_cyclase"/>
</dbReference>
<evidence type="ECO:0000313" key="1">
    <source>
        <dbReference type="EMBL" id="GJT19126.1"/>
    </source>
</evidence>
<protein>
    <recommendedName>
        <fullName evidence="3">Reverse transcriptase domain-containing protein</fullName>
    </recommendedName>
</protein>
<gene>
    <name evidence="1" type="ORF">Tco_0877832</name>
</gene>
<evidence type="ECO:0008006" key="3">
    <source>
        <dbReference type="Google" id="ProtNLM"/>
    </source>
</evidence>
<organism evidence="1 2">
    <name type="scientific">Tanacetum coccineum</name>
    <dbReference type="NCBI Taxonomy" id="301880"/>
    <lineage>
        <taxon>Eukaryota</taxon>
        <taxon>Viridiplantae</taxon>
        <taxon>Streptophyta</taxon>
        <taxon>Embryophyta</taxon>
        <taxon>Tracheophyta</taxon>
        <taxon>Spermatophyta</taxon>
        <taxon>Magnoliopsida</taxon>
        <taxon>eudicotyledons</taxon>
        <taxon>Gunneridae</taxon>
        <taxon>Pentapetalae</taxon>
        <taxon>asterids</taxon>
        <taxon>campanulids</taxon>
        <taxon>Asterales</taxon>
        <taxon>Asteraceae</taxon>
        <taxon>Asteroideae</taxon>
        <taxon>Anthemideae</taxon>
        <taxon>Anthemidinae</taxon>
        <taxon>Tanacetum</taxon>
    </lineage>
</organism>
<sequence length="166" mass="19623">MLFSMRVVKSITPLREIFSKIKIFSKFDEFMAMNIEENSESDSDEEEIPFEKITFDIDYKIKKSLDEPPTDLKLKLLPDHIEYVFLEEPSFGAMIISSQLSEQNKKFVEVFMEDFSVFRNSFDNCLNNLNKMLQRCKDANLVLIWKNFTSWLKKESFLDTKCPEQA</sequence>
<reference evidence="1" key="2">
    <citation type="submission" date="2022-01" db="EMBL/GenBank/DDBJ databases">
        <authorList>
            <person name="Yamashiro T."/>
            <person name="Shiraishi A."/>
            <person name="Satake H."/>
            <person name="Nakayama K."/>
        </authorList>
    </citation>
    <scope>NUCLEOTIDE SEQUENCE</scope>
</reference>
<keyword evidence="2" id="KW-1185">Reference proteome</keyword>
<evidence type="ECO:0000313" key="2">
    <source>
        <dbReference type="Proteomes" id="UP001151760"/>
    </source>
</evidence>
<dbReference type="Gene3D" id="3.30.70.270">
    <property type="match status" value="1"/>
</dbReference>
<accession>A0ABQ5BYX4</accession>
<proteinExistence type="predicted"/>
<dbReference type="Proteomes" id="UP001151760">
    <property type="component" value="Unassembled WGS sequence"/>
</dbReference>
<reference evidence="1" key="1">
    <citation type="journal article" date="2022" name="Int. J. Mol. Sci.">
        <title>Draft Genome of Tanacetum Coccineum: Genomic Comparison of Closely Related Tanacetum-Family Plants.</title>
        <authorList>
            <person name="Yamashiro T."/>
            <person name="Shiraishi A."/>
            <person name="Nakayama K."/>
            <person name="Satake H."/>
        </authorList>
    </citation>
    <scope>NUCLEOTIDE SEQUENCE</scope>
</reference>
<comment type="caution">
    <text evidence="1">The sequence shown here is derived from an EMBL/GenBank/DDBJ whole genome shotgun (WGS) entry which is preliminary data.</text>
</comment>
<dbReference type="EMBL" id="BQNB010013692">
    <property type="protein sequence ID" value="GJT19126.1"/>
    <property type="molecule type" value="Genomic_DNA"/>
</dbReference>